<dbReference type="GO" id="GO:0003747">
    <property type="term" value="F:translation release factor activity"/>
    <property type="evidence" value="ECO:0007669"/>
    <property type="project" value="InterPro"/>
</dbReference>
<comment type="caution">
    <text evidence="4">The sequence shown here is derived from an EMBL/GenBank/DDBJ whole genome shotgun (WGS) entry which is preliminary data.</text>
</comment>
<dbReference type="Pfam" id="PF00472">
    <property type="entry name" value="RF-1"/>
    <property type="match status" value="1"/>
</dbReference>
<organism evidence="4 5">
    <name type="scientific">Lampropedia aestuarii</name>
    <dbReference type="NCBI Taxonomy" id="2562762"/>
    <lineage>
        <taxon>Bacteria</taxon>
        <taxon>Pseudomonadati</taxon>
        <taxon>Pseudomonadota</taxon>
        <taxon>Betaproteobacteria</taxon>
        <taxon>Burkholderiales</taxon>
        <taxon>Comamonadaceae</taxon>
        <taxon>Lampropedia</taxon>
    </lineage>
</organism>
<comment type="similarity">
    <text evidence="1">Belongs to the prokaryotic/mitochondrial release factor family.</text>
</comment>
<protein>
    <submittedName>
        <fullName evidence="4">Peptide chain release factor H</fullName>
    </submittedName>
</protein>
<evidence type="ECO:0000256" key="2">
    <source>
        <dbReference type="SAM" id="MobiDB-lite"/>
    </source>
</evidence>
<gene>
    <name evidence="4" type="ORF">E8K88_06870</name>
</gene>
<dbReference type="InterPro" id="IPR000352">
    <property type="entry name" value="Pep_chain_release_fac_I"/>
</dbReference>
<feature type="domain" description="Prokaryotic-type class I peptide chain release factors" evidence="3">
    <location>
        <begin position="108"/>
        <end position="205"/>
    </location>
</feature>
<dbReference type="NCBIfam" id="TIGR03072">
    <property type="entry name" value="release_prfH"/>
    <property type="match status" value="1"/>
</dbReference>
<name>A0A4S5BSK4_9BURK</name>
<dbReference type="AlphaFoldDB" id="A0A4S5BSK4"/>
<dbReference type="Gene3D" id="3.30.70.1660">
    <property type="match status" value="1"/>
</dbReference>
<dbReference type="InterPro" id="IPR045853">
    <property type="entry name" value="Pep_chain_release_fac_I_sf"/>
</dbReference>
<accession>A0A4S5BSK4</accession>
<reference evidence="4 5" key="1">
    <citation type="submission" date="2019-04" db="EMBL/GenBank/DDBJ databases">
        <title>Lampropedia sp YIM MLB12 draf genome.</title>
        <authorList>
            <person name="Wang Y.-X."/>
        </authorList>
    </citation>
    <scope>NUCLEOTIDE SEQUENCE [LARGE SCALE GENOMIC DNA]</scope>
    <source>
        <strain evidence="4 5">YIM MLB12</strain>
    </source>
</reference>
<dbReference type="RefSeq" id="WP_136405918.1">
    <property type="nucleotide sequence ID" value="NZ_SSWX01000007.1"/>
</dbReference>
<evidence type="ECO:0000313" key="5">
    <source>
        <dbReference type="Proteomes" id="UP000306236"/>
    </source>
</evidence>
<proteinExistence type="inferred from homology"/>
<dbReference type="SUPFAM" id="SSF75620">
    <property type="entry name" value="Release factor"/>
    <property type="match status" value="1"/>
</dbReference>
<keyword evidence="5" id="KW-1185">Reference proteome</keyword>
<dbReference type="Gene3D" id="3.30.160.20">
    <property type="match status" value="1"/>
</dbReference>
<feature type="region of interest" description="Disordered" evidence="2">
    <location>
        <begin position="201"/>
        <end position="223"/>
    </location>
</feature>
<dbReference type="InterPro" id="IPR017509">
    <property type="entry name" value="PrfH"/>
</dbReference>
<evidence type="ECO:0000256" key="1">
    <source>
        <dbReference type="ARBA" id="ARBA00010835"/>
    </source>
</evidence>
<dbReference type="PANTHER" id="PTHR43116">
    <property type="entry name" value="PEPTIDE CHAIN RELEASE FACTOR 2"/>
    <property type="match status" value="1"/>
</dbReference>
<dbReference type="OrthoDB" id="9815709at2"/>
<dbReference type="EMBL" id="SSWX01000007">
    <property type="protein sequence ID" value="THJ34243.1"/>
    <property type="molecule type" value="Genomic_DNA"/>
</dbReference>
<evidence type="ECO:0000259" key="3">
    <source>
        <dbReference type="Pfam" id="PF00472"/>
    </source>
</evidence>
<dbReference type="PANTHER" id="PTHR43116:SF3">
    <property type="entry name" value="CLASS I PEPTIDE CHAIN RELEASE FACTOR"/>
    <property type="match status" value="1"/>
</dbReference>
<sequence>MLLIQITAAHGPLECELAAKLTLQAISQDLQQQALEVDLLEAHWGAQGLKSAVLAVRGDGAAACLRSWQGTIQWTFASPLRPGHPRKNWFVAVQSCTLEQDAQPNPIVREQDLVFKACKASGKGGQHVNTTDSAVHALHLPSGVAVKVQTQRSQYANKQLARALIALKLAGQHQTAQEEAKKQRSHLHWSVVRGNPVRTFTAQPQRKPGRKGQLAMHVVQGKP</sequence>
<evidence type="ECO:0000313" key="4">
    <source>
        <dbReference type="EMBL" id="THJ34243.1"/>
    </source>
</evidence>
<dbReference type="Proteomes" id="UP000306236">
    <property type="component" value="Unassembled WGS sequence"/>
</dbReference>